<dbReference type="AlphaFoldDB" id="A0A918XHA4"/>
<gene>
    <name evidence="1" type="ORF">GCM10007053_14870</name>
</gene>
<dbReference type="Pfam" id="PF11390">
    <property type="entry name" value="FdsD"/>
    <property type="match status" value="1"/>
</dbReference>
<reference evidence="1" key="2">
    <citation type="submission" date="2020-09" db="EMBL/GenBank/DDBJ databases">
        <authorList>
            <person name="Sun Q."/>
            <person name="Kim S."/>
        </authorList>
    </citation>
    <scope>NUCLEOTIDE SEQUENCE</scope>
    <source>
        <strain evidence="1">KCTC 23430</strain>
    </source>
</reference>
<sequence length="76" mass="8793">MTQETDHLVRMLNQIALNMGENRNPDRALEGCVSHLERFWTPQMRDQLVTRWQTDAEQLSPVAARVAQRFAEQANA</sequence>
<reference evidence="1" key="1">
    <citation type="journal article" date="2014" name="Int. J. Syst. Evol. Microbiol.">
        <title>Complete genome sequence of Corynebacterium casei LMG S-19264T (=DSM 44701T), isolated from a smear-ripened cheese.</title>
        <authorList>
            <consortium name="US DOE Joint Genome Institute (JGI-PGF)"/>
            <person name="Walter F."/>
            <person name="Albersmeier A."/>
            <person name="Kalinowski J."/>
            <person name="Ruckert C."/>
        </authorList>
    </citation>
    <scope>NUCLEOTIDE SEQUENCE</scope>
    <source>
        <strain evidence="1">KCTC 23430</strain>
    </source>
</reference>
<proteinExistence type="predicted"/>
<dbReference type="RefSeq" id="WP_189476762.1">
    <property type="nucleotide sequence ID" value="NZ_BMYM01000001.1"/>
</dbReference>
<dbReference type="InterPro" id="IPR021074">
    <property type="entry name" value="Formate_DH_dsu"/>
</dbReference>
<comment type="caution">
    <text evidence="1">The sequence shown here is derived from an EMBL/GenBank/DDBJ whole genome shotgun (WGS) entry which is preliminary data.</text>
</comment>
<organism evidence="1 2">
    <name type="scientific">Parahalioglobus pacificus</name>
    <dbReference type="NCBI Taxonomy" id="930806"/>
    <lineage>
        <taxon>Bacteria</taxon>
        <taxon>Pseudomonadati</taxon>
        <taxon>Pseudomonadota</taxon>
        <taxon>Gammaproteobacteria</taxon>
        <taxon>Cellvibrionales</taxon>
        <taxon>Halieaceae</taxon>
        <taxon>Parahalioglobus</taxon>
    </lineage>
</organism>
<evidence type="ECO:0000313" key="1">
    <source>
        <dbReference type="EMBL" id="GHD31624.1"/>
    </source>
</evidence>
<name>A0A918XHA4_9GAMM</name>
<dbReference type="EMBL" id="BMYM01000001">
    <property type="protein sequence ID" value="GHD31624.1"/>
    <property type="molecule type" value="Genomic_DNA"/>
</dbReference>
<protein>
    <recommendedName>
        <fullName evidence="3">Formate dehydrogenase</fullName>
    </recommendedName>
</protein>
<dbReference type="Proteomes" id="UP000644693">
    <property type="component" value="Unassembled WGS sequence"/>
</dbReference>
<keyword evidence="2" id="KW-1185">Reference proteome</keyword>
<accession>A0A918XHA4</accession>
<evidence type="ECO:0000313" key="2">
    <source>
        <dbReference type="Proteomes" id="UP000644693"/>
    </source>
</evidence>
<evidence type="ECO:0008006" key="3">
    <source>
        <dbReference type="Google" id="ProtNLM"/>
    </source>
</evidence>